<dbReference type="Proteomes" id="UP000252415">
    <property type="component" value="Unassembled WGS sequence"/>
</dbReference>
<comment type="caution">
    <text evidence="1">The sequence shown here is derived from an EMBL/GenBank/DDBJ whole genome shotgun (WGS) entry which is preliminary data.</text>
</comment>
<organism evidence="1 2">
    <name type="scientific">Paenibacillus prosopidis</name>
    <dbReference type="NCBI Taxonomy" id="630520"/>
    <lineage>
        <taxon>Bacteria</taxon>
        <taxon>Bacillati</taxon>
        <taxon>Bacillota</taxon>
        <taxon>Bacilli</taxon>
        <taxon>Bacillales</taxon>
        <taxon>Paenibacillaceae</taxon>
        <taxon>Paenibacillus</taxon>
    </lineage>
</organism>
<sequence>MKLKFIPYLLVLIFITGCSKEPTLIYSAPTNEQIIVYVSENKLEALDSILIKDSALILLKNSFINNIVFGSV</sequence>
<name>A0A368VG77_9BACL</name>
<evidence type="ECO:0000313" key="1">
    <source>
        <dbReference type="EMBL" id="RCW40300.1"/>
    </source>
</evidence>
<dbReference type="AlphaFoldDB" id="A0A368VG77"/>
<gene>
    <name evidence="1" type="ORF">DFP97_13811</name>
</gene>
<dbReference type="PROSITE" id="PS51257">
    <property type="entry name" value="PROKAR_LIPOPROTEIN"/>
    <property type="match status" value="1"/>
</dbReference>
<accession>A0A368VG77</accession>
<proteinExistence type="predicted"/>
<evidence type="ECO:0000313" key="2">
    <source>
        <dbReference type="Proteomes" id="UP000252415"/>
    </source>
</evidence>
<protein>
    <submittedName>
        <fullName evidence="1">Uncharacterized protein</fullName>
    </submittedName>
</protein>
<reference evidence="1 2" key="1">
    <citation type="submission" date="2018-07" db="EMBL/GenBank/DDBJ databases">
        <title>Genomic Encyclopedia of Type Strains, Phase III (KMG-III): the genomes of soil and plant-associated and newly described type strains.</title>
        <authorList>
            <person name="Whitman W."/>
        </authorList>
    </citation>
    <scope>NUCLEOTIDE SEQUENCE [LARGE SCALE GENOMIC DNA]</scope>
    <source>
        <strain evidence="1 2">CECT 7506</strain>
    </source>
</reference>
<keyword evidence="2" id="KW-1185">Reference proteome</keyword>
<dbReference type="EMBL" id="QPJD01000038">
    <property type="protein sequence ID" value="RCW40300.1"/>
    <property type="molecule type" value="Genomic_DNA"/>
</dbReference>